<dbReference type="Gene3D" id="3.30.429.10">
    <property type="entry name" value="Macrophage Migration Inhibitory Factor"/>
    <property type="match status" value="1"/>
</dbReference>
<evidence type="ECO:0000256" key="1">
    <source>
        <dbReference type="ARBA" id="ARBA00023235"/>
    </source>
</evidence>
<sequence>MPQLRFDLSVPVDGADRDAFAPRAAETYADVMDTGTDHVGVVVAETDPRLGRVDGGDPVAFVNADIRVGRTVEQRHELAGRLTAALDDRFGIPEHAVYVVFTEHAGEDFVLGGEPLDSWDGGESDPAAGSD</sequence>
<dbReference type="GeneID" id="81126113"/>
<dbReference type="InterPro" id="IPR014347">
    <property type="entry name" value="Tautomerase/MIF_sf"/>
</dbReference>
<proteinExistence type="predicted"/>
<dbReference type="AlphaFoldDB" id="A0ABD5WDI4"/>
<dbReference type="Pfam" id="PF01361">
    <property type="entry name" value="Tautomerase"/>
    <property type="match status" value="1"/>
</dbReference>
<protein>
    <submittedName>
        <fullName evidence="4">Tautomerase family protein</fullName>
    </submittedName>
</protein>
<keyword evidence="5" id="KW-1185">Reference proteome</keyword>
<reference evidence="4 5" key="1">
    <citation type="journal article" date="2019" name="Int. J. Syst. Evol. Microbiol.">
        <title>The Global Catalogue of Microorganisms (GCM) 10K type strain sequencing project: providing services to taxonomists for standard genome sequencing and annotation.</title>
        <authorList>
            <consortium name="The Broad Institute Genomics Platform"/>
            <consortium name="The Broad Institute Genome Sequencing Center for Infectious Disease"/>
            <person name="Wu L."/>
            <person name="Ma J."/>
        </authorList>
    </citation>
    <scope>NUCLEOTIDE SEQUENCE [LARGE SCALE GENOMIC DNA]</scope>
    <source>
        <strain evidence="4 5">DT31</strain>
    </source>
</reference>
<feature type="domain" description="4-oxalocrotonate tautomerase-like" evidence="3">
    <location>
        <begin position="61"/>
        <end position="116"/>
    </location>
</feature>
<dbReference type="RefSeq" id="WP_284031240.1">
    <property type="nucleotide sequence ID" value="NZ_CP126154.1"/>
</dbReference>
<name>A0ABD5WDI4_9EURY</name>
<dbReference type="EMBL" id="JBHTAH010000022">
    <property type="protein sequence ID" value="MFC7071327.1"/>
    <property type="molecule type" value="Genomic_DNA"/>
</dbReference>
<organism evidence="4 5">
    <name type="scientific">Halobaculum lipolyticum</name>
    <dbReference type="NCBI Taxonomy" id="3032001"/>
    <lineage>
        <taxon>Archaea</taxon>
        <taxon>Methanobacteriati</taxon>
        <taxon>Methanobacteriota</taxon>
        <taxon>Stenosarchaea group</taxon>
        <taxon>Halobacteria</taxon>
        <taxon>Halobacteriales</taxon>
        <taxon>Haloferacaceae</taxon>
        <taxon>Halobaculum</taxon>
    </lineage>
</organism>
<dbReference type="SUPFAM" id="SSF55331">
    <property type="entry name" value="Tautomerase/MIF"/>
    <property type="match status" value="1"/>
</dbReference>
<keyword evidence="1" id="KW-0413">Isomerase</keyword>
<feature type="region of interest" description="Disordered" evidence="2">
    <location>
        <begin position="112"/>
        <end position="131"/>
    </location>
</feature>
<accession>A0ABD5WDI4</accession>
<evidence type="ECO:0000313" key="5">
    <source>
        <dbReference type="Proteomes" id="UP001596461"/>
    </source>
</evidence>
<evidence type="ECO:0000256" key="2">
    <source>
        <dbReference type="SAM" id="MobiDB-lite"/>
    </source>
</evidence>
<dbReference type="InterPro" id="IPR004370">
    <property type="entry name" value="4-OT-like_dom"/>
</dbReference>
<gene>
    <name evidence="4" type="ORF">ACFQL9_16905</name>
</gene>
<evidence type="ECO:0000313" key="4">
    <source>
        <dbReference type="EMBL" id="MFC7071327.1"/>
    </source>
</evidence>
<comment type="caution">
    <text evidence="4">The sequence shown here is derived from an EMBL/GenBank/DDBJ whole genome shotgun (WGS) entry which is preliminary data.</text>
</comment>
<evidence type="ECO:0000259" key="3">
    <source>
        <dbReference type="Pfam" id="PF01361"/>
    </source>
</evidence>
<dbReference type="Proteomes" id="UP001596461">
    <property type="component" value="Unassembled WGS sequence"/>
</dbReference>
<dbReference type="GO" id="GO:0016853">
    <property type="term" value="F:isomerase activity"/>
    <property type="evidence" value="ECO:0007669"/>
    <property type="project" value="UniProtKB-KW"/>
</dbReference>